<dbReference type="STRING" id="1618490.US90_C0001G0069"/>
<dbReference type="Pfam" id="PF01255">
    <property type="entry name" value="Prenyltransf"/>
    <property type="match status" value="1"/>
</dbReference>
<dbReference type="InterPro" id="IPR001441">
    <property type="entry name" value="UPP_synth-like"/>
</dbReference>
<feature type="binding site" evidence="2">
    <location>
        <position position="34"/>
    </location>
    <ligand>
        <name>substrate</name>
    </ligand>
</feature>
<dbReference type="PANTHER" id="PTHR10291">
    <property type="entry name" value="DEHYDRODOLICHYL DIPHOSPHATE SYNTHASE FAMILY MEMBER"/>
    <property type="match status" value="1"/>
</dbReference>
<keyword evidence="2" id="KW-0479">Metal-binding</keyword>
<dbReference type="EMBL" id="LBUT01000001">
    <property type="protein sequence ID" value="KKQ71738.1"/>
    <property type="molecule type" value="Genomic_DNA"/>
</dbReference>
<keyword evidence="1 2" id="KW-0808">Transferase</keyword>
<feature type="binding site" evidence="2">
    <location>
        <position position="213"/>
    </location>
    <ligand>
        <name>Mg(2+)</name>
        <dbReference type="ChEBI" id="CHEBI:18420"/>
    </ligand>
</feature>
<dbReference type="PATRIC" id="fig|1618490.4.peg.70"/>
<comment type="similarity">
    <text evidence="2">Belongs to the UPP synthase family.</text>
</comment>
<protein>
    <recommendedName>
        <fullName evidence="2">Isoprenyl transferase</fullName>
        <ecNumber evidence="2">2.5.1.-</ecNumber>
    </recommendedName>
</protein>
<comment type="caution">
    <text evidence="2">Lacks conserved residue(s) required for the propagation of feature annotation.</text>
</comment>
<accession>A0A0G0JW57</accession>
<dbReference type="GO" id="GO:0000287">
    <property type="term" value="F:magnesium ion binding"/>
    <property type="evidence" value="ECO:0007669"/>
    <property type="project" value="UniProtKB-UniRule"/>
</dbReference>
<feature type="binding site" evidence="2">
    <location>
        <begin position="75"/>
        <end position="77"/>
    </location>
    <ligand>
        <name>substrate</name>
    </ligand>
</feature>
<sequence>MTDNLKNLLSVDFPIDPSNLPKHIAIIMDGNRRWAKSRGLNPVKGHEQAALNVIEPLIDRCGQLGIPYVTFWAFSTENWKRDKIELTGLFNVFRLGLKNLASKFIKKGARLRILGDINKFPKDIAKQSLDMMTQSSKNHKITVTFALNYGGRDEILRAVKKMITENVSPDSIDEELFSSYLDTAGIPDPDIVIRTGGEKRTSGYLPWQTVYSELFFTDTLFPDFTPQKLEEIIVAYQQRDRRFGGDSKKIKVNPQVSAIA</sequence>
<comment type="cofactor">
    <cofactor evidence="2">
        <name>Mg(2+)</name>
        <dbReference type="ChEBI" id="CHEBI:18420"/>
    </cofactor>
    <text evidence="2">Binds 2 magnesium ions per subunit.</text>
</comment>
<feature type="binding site" evidence="2">
    <location>
        <begin position="30"/>
        <end position="33"/>
    </location>
    <ligand>
        <name>substrate</name>
    </ligand>
</feature>
<keyword evidence="2" id="KW-0460">Magnesium</keyword>
<evidence type="ECO:0000313" key="4">
    <source>
        <dbReference type="Proteomes" id="UP000034406"/>
    </source>
</evidence>
<dbReference type="GO" id="GO:0016094">
    <property type="term" value="P:polyprenol biosynthetic process"/>
    <property type="evidence" value="ECO:0007669"/>
    <property type="project" value="TreeGrafter"/>
</dbReference>
<dbReference type="PROSITE" id="PS01066">
    <property type="entry name" value="UPP_SYNTHASE"/>
    <property type="match status" value="1"/>
</dbReference>
<dbReference type="HAMAP" id="MF_01139">
    <property type="entry name" value="ISPT"/>
    <property type="match status" value="1"/>
</dbReference>
<dbReference type="NCBIfam" id="TIGR00055">
    <property type="entry name" value="uppS"/>
    <property type="match status" value="1"/>
</dbReference>
<dbReference type="AlphaFoldDB" id="A0A0G0JW57"/>
<dbReference type="CDD" id="cd00475">
    <property type="entry name" value="Cis_IPPS"/>
    <property type="match status" value="1"/>
</dbReference>
<feature type="binding site" evidence="2">
    <location>
        <position position="79"/>
    </location>
    <ligand>
        <name>substrate</name>
    </ligand>
</feature>
<dbReference type="EC" id="2.5.1.-" evidence="2"/>
<dbReference type="Proteomes" id="UP000034406">
    <property type="component" value="Unassembled WGS sequence"/>
</dbReference>
<reference evidence="3 4" key="1">
    <citation type="journal article" date="2015" name="Nature">
        <title>rRNA introns, odd ribosomes, and small enigmatic genomes across a large radiation of phyla.</title>
        <authorList>
            <person name="Brown C.T."/>
            <person name="Hug L.A."/>
            <person name="Thomas B.C."/>
            <person name="Sharon I."/>
            <person name="Castelle C.J."/>
            <person name="Singh A."/>
            <person name="Wilkins M.J."/>
            <person name="Williams K.H."/>
            <person name="Banfield J.F."/>
        </authorList>
    </citation>
    <scope>NUCLEOTIDE SEQUENCE [LARGE SCALE GENOMIC DNA]</scope>
</reference>
<feature type="binding site" evidence="2">
    <location>
        <position position="194"/>
    </location>
    <ligand>
        <name>substrate</name>
    </ligand>
</feature>
<gene>
    <name evidence="3" type="ORF">US90_C0001G0069</name>
</gene>
<organism evidence="3 4">
    <name type="scientific">Candidatus Shapirobacteria bacterium GW2011_GWE2_38_30</name>
    <dbReference type="NCBI Taxonomy" id="1618490"/>
    <lineage>
        <taxon>Bacteria</taxon>
        <taxon>Candidatus Shapironibacteriota</taxon>
    </lineage>
</organism>
<feature type="binding site" evidence="2">
    <location>
        <begin position="200"/>
        <end position="202"/>
    </location>
    <ligand>
        <name>substrate</name>
    </ligand>
</feature>
<comment type="function">
    <text evidence="2">Catalyzes the condensation of isopentenyl diphosphate (IPP) with allylic pyrophosphates generating different type of terpenoids.</text>
</comment>
<dbReference type="PANTHER" id="PTHR10291:SF0">
    <property type="entry name" value="DEHYDRODOLICHYL DIPHOSPHATE SYNTHASE 2"/>
    <property type="match status" value="1"/>
</dbReference>
<evidence type="ECO:0000256" key="1">
    <source>
        <dbReference type="ARBA" id="ARBA00022679"/>
    </source>
</evidence>
<proteinExistence type="inferred from homology"/>
<feature type="active site" description="Proton acceptor" evidence="2">
    <location>
        <position position="78"/>
    </location>
</feature>
<feature type="binding site" evidence="2">
    <location>
        <position position="81"/>
    </location>
    <ligand>
        <name>substrate</name>
    </ligand>
</feature>
<feature type="binding site" evidence="2">
    <location>
        <position position="46"/>
    </location>
    <ligand>
        <name>substrate</name>
    </ligand>
</feature>
<dbReference type="InterPro" id="IPR036424">
    <property type="entry name" value="UPP_synth-like_sf"/>
</dbReference>
<evidence type="ECO:0000256" key="2">
    <source>
        <dbReference type="HAMAP-Rule" id="MF_01139"/>
    </source>
</evidence>
<dbReference type="InterPro" id="IPR018520">
    <property type="entry name" value="UPP_synth-like_CS"/>
</dbReference>
<dbReference type="Gene3D" id="3.40.1180.10">
    <property type="entry name" value="Decaprenyl diphosphate synthase-like"/>
    <property type="match status" value="1"/>
</dbReference>
<feature type="active site" evidence="2">
    <location>
        <position position="29"/>
    </location>
</feature>
<feature type="binding site" evidence="2">
    <location>
        <position position="29"/>
    </location>
    <ligand>
        <name>Mg(2+)</name>
        <dbReference type="ChEBI" id="CHEBI:18420"/>
    </ligand>
</feature>
<dbReference type="SUPFAM" id="SSF64005">
    <property type="entry name" value="Undecaprenyl diphosphate synthase"/>
    <property type="match status" value="1"/>
</dbReference>
<comment type="subunit">
    <text evidence="2">Homodimer.</text>
</comment>
<evidence type="ECO:0000313" key="3">
    <source>
        <dbReference type="EMBL" id="KKQ71738.1"/>
    </source>
</evidence>
<comment type="caution">
    <text evidence="3">The sequence shown here is derived from an EMBL/GenBank/DDBJ whole genome shotgun (WGS) entry which is preliminary data.</text>
</comment>
<dbReference type="GO" id="GO:0045547">
    <property type="term" value="F:ditrans,polycis-polyprenyl diphosphate synthase [(2E,6E)-farnesyl diphosphate specific] activity"/>
    <property type="evidence" value="ECO:0007669"/>
    <property type="project" value="TreeGrafter"/>
</dbReference>
<name>A0A0G0JW57_9BACT</name>